<name>A0ABV9HTN4_9FLAO</name>
<evidence type="ECO:0000313" key="2">
    <source>
        <dbReference type="Proteomes" id="UP001596043"/>
    </source>
</evidence>
<accession>A0ABV9HTN4</accession>
<comment type="caution">
    <text evidence="1">The sequence shown here is derived from an EMBL/GenBank/DDBJ whole genome shotgun (WGS) entry which is preliminary data.</text>
</comment>
<protein>
    <submittedName>
        <fullName evidence="1">Uncharacterized protein</fullName>
    </submittedName>
</protein>
<dbReference type="RefSeq" id="WP_379977370.1">
    <property type="nucleotide sequence ID" value="NZ_JBHSFV010000002.1"/>
</dbReference>
<proteinExistence type="predicted"/>
<dbReference type="Proteomes" id="UP001596043">
    <property type="component" value="Unassembled WGS sequence"/>
</dbReference>
<dbReference type="EMBL" id="JBHSFV010000002">
    <property type="protein sequence ID" value="MFC4633177.1"/>
    <property type="molecule type" value="Genomic_DNA"/>
</dbReference>
<reference evidence="2" key="1">
    <citation type="journal article" date="2019" name="Int. J. Syst. Evol. Microbiol.">
        <title>The Global Catalogue of Microorganisms (GCM) 10K type strain sequencing project: providing services to taxonomists for standard genome sequencing and annotation.</title>
        <authorList>
            <consortium name="The Broad Institute Genomics Platform"/>
            <consortium name="The Broad Institute Genome Sequencing Center for Infectious Disease"/>
            <person name="Wu L."/>
            <person name="Ma J."/>
        </authorList>
    </citation>
    <scope>NUCLEOTIDE SEQUENCE [LARGE SCALE GENOMIC DNA]</scope>
    <source>
        <strain evidence="2">YJ-61-S</strain>
    </source>
</reference>
<organism evidence="1 2">
    <name type="scientific">Dokdonia ponticola</name>
    <dbReference type="NCBI Taxonomy" id="2041041"/>
    <lineage>
        <taxon>Bacteria</taxon>
        <taxon>Pseudomonadati</taxon>
        <taxon>Bacteroidota</taxon>
        <taxon>Flavobacteriia</taxon>
        <taxon>Flavobacteriales</taxon>
        <taxon>Flavobacteriaceae</taxon>
        <taxon>Dokdonia</taxon>
    </lineage>
</organism>
<gene>
    <name evidence="1" type="ORF">ACFO3O_04625</name>
</gene>
<keyword evidence="2" id="KW-1185">Reference proteome</keyword>
<sequence>MSKTLLLISDKHIQKESIYTLSLVIDTEKSTLSKTQEIVIVSDTSISIRASHFNA</sequence>
<evidence type="ECO:0000313" key="1">
    <source>
        <dbReference type="EMBL" id="MFC4633177.1"/>
    </source>
</evidence>